<sequence>MGVNYYNHQETVAKNLIAIMRKKGYSRQTISKLTDIPRSAIDSLLLRGGENINESVYNSYIIQINQTFGFAEDYFLKETPKPNYSPPAPPTKTERSARTQELLNGLDIILDIYSMYKK</sequence>
<evidence type="ECO:0000313" key="2">
    <source>
        <dbReference type="Proteomes" id="UP000266482"/>
    </source>
</evidence>
<proteinExistence type="predicted"/>
<comment type="caution">
    <text evidence="1">The sequence shown here is derived from an EMBL/GenBank/DDBJ whole genome shotgun (WGS) entry which is preliminary data.</text>
</comment>
<dbReference type="AlphaFoldDB" id="A0A3A1VRB2"/>
<name>A0A3A1VRB2_9BACL</name>
<reference evidence="1 2" key="1">
    <citation type="submission" date="2018-09" db="EMBL/GenBank/DDBJ databases">
        <title>Paenibacillus aracenensis nov. sp. isolated from a cave in southern Spain.</title>
        <authorList>
            <person name="Jurado V."/>
            <person name="Gutierrez-Patricio S."/>
            <person name="Gonzalez-Pimentel J.L."/>
            <person name="Miller A.Z."/>
            <person name="Laiz L."/>
            <person name="Saiz-Jimenez C."/>
        </authorList>
    </citation>
    <scope>NUCLEOTIDE SEQUENCE [LARGE SCALE GENOMIC DNA]</scope>
    <source>
        <strain evidence="1 2">DSM 22867</strain>
    </source>
</reference>
<gene>
    <name evidence="1" type="ORF">D3P08_00140</name>
</gene>
<evidence type="ECO:0000313" key="1">
    <source>
        <dbReference type="EMBL" id="RIX60040.1"/>
    </source>
</evidence>
<protein>
    <recommendedName>
        <fullName evidence="3">XRE family transcriptional regulator</fullName>
    </recommendedName>
</protein>
<accession>A0A3A1VRB2</accession>
<keyword evidence="2" id="KW-1185">Reference proteome</keyword>
<evidence type="ECO:0008006" key="3">
    <source>
        <dbReference type="Google" id="ProtNLM"/>
    </source>
</evidence>
<organism evidence="1 2">
    <name type="scientific">Paenibacillus nanensis</name>
    <dbReference type="NCBI Taxonomy" id="393251"/>
    <lineage>
        <taxon>Bacteria</taxon>
        <taxon>Bacillati</taxon>
        <taxon>Bacillota</taxon>
        <taxon>Bacilli</taxon>
        <taxon>Bacillales</taxon>
        <taxon>Paenibacillaceae</taxon>
        <taxon>Paenibacillus</taxon>
    </lineage>
</organism>
<dbReference type="RefSeq" id="WP_119597415.1">
    <property type="nucleotide sequence ID" value="NZ_QXQA01000001.1"/>
</dbReference>
<dbReference type="OrthoDB" id="1048983at2"/>
<dbReference type="EMBL" id="QXQA01000001">
    <property type="protein sequence ID" value="RIX60040.1"/>
    <property type="molecule type" value="Genomic_DNA"/>
</dbReference>
<dbReference type="Proteomes" id="UP000266482">
    <property type="component" value="Unassembled WGS sequence"/>
</dbReference>